<reference evidence="8 9" key="1">
    <citation type="submission" date="2013-12" db="EMBL/GenBank/DDBJ databases">
        <authorList>
            <person name="Cubeta M."/>
            <person name="Pakala S."/>
            <person name="Fedorova N."/>
            <person name="Thomas E."/>
            <person name="Dean R."/>
            <person name="Jabaji S."/>
            <person name="Neate S."/>
            <person name="Toda T."/>
            <person name="Tavantzis S."/>
            <person name="Vilgalys R."/>
            <person name="Bharathan N."/>
            <person name="Pakala S."/>
            <person name="Losada L.S."/>
            <person name="Zafar N."/>
            <person name="Nierman W."/>
        </authorList>
    </citation>
    <scope>NUCLEOTIDE SEQUENCE [LARGE SCALE GENOMIC DNA]</scope>
    <source>
        <strain evidence="8 9">123E</strain>
    </source>
</reference>
<dbReference type="HOGENOM" id="CLU_018547_0_0_1"/>
<feature type="compositionally biased region" description="Basic and acidic residues" evidence="6">
    <location>
        <begin position="874"/>
        <end position="897"/>
    </location>
</feature>
<dbReference type="Gene3D" id="3.50.50.60">
    <property type="entry name" value="FAD/NAD(P)-binding domain"/>
    <property type="match status" value="2"/>
</dbReference>
<evidence type="ECO:0000256" key="5">
    <source>
        <dbReference type="ARBA" id="ARBA00023002"/>
    </source>
</evidence>
<comment type="cofactor">
    <cofactor evidence="1">
        <name>FAD</name>
        <dbReference type="ChEBI" id="CHEBI:57692"/>
    </cofactor>
</comment>
<feature type="compositionally biased region" description="Basic and acidic residues" evidence="6">
    <location>
        <begin position="763"/>
        <end position="775"/>
    </location>
</feature>
<protein>
    <submittedName>
        <fullName evidence="8">GMC oxidoreductase</fullName>
    </submittedName>
</protein>
<feature type="region of interest" description="Disordered" evidence="6">
    <location>
        <begin position="147"/>
        <end position="177"/>
    </location>
</feature>
<dbReference type="Pfam" id="PF05199">
    <property type="entry name" value="GMC_oxred_C"/>
    <property type="match status" value="1"/>
</dbReference>
<dbReference type="PANTHER" id="PTHR42784:SF1">
    <property type="entry name" value="PYRANOSE 2-OXIDASE"/>
    <property type="match status" value="1"/>
</dbReference>
<dbReference type="OrthoDB" id="167809at2759"/>
<keyword evidence="5" id="KW-0560">Oxidoreductase</keyword>
<dbReference type="SUPFAM" id="SSF51905">
    <property type="entry name" value="FAD/NAD(P)-binding domain"/>
    <property type="match status" value="1"/>
</dbReference>
<dbReference type="EMBL" id="AZST01000534">
    <property type="protein sequence ID" value="KEP48322.1"/>
    <property type="molecule type" value="Genomic_DNA"/>
</dbReference>
<dbReference type="GO" id="GO:0016614">
    <property type="term" value="F:oxidoreductase activity, acting on CH-OH group of donors"/>
    <property type="evidence" value="ECO:0007669"/>
    <property type="project" value="InterPro"/>
</dbReference>
<gene>
    <name evidence="8" type="ORF">V565_127750</name>
</gene>
<dbReference type="InterPro" id="IPR007867">
    <property type="entry name" value="GMC_OxRtase_C"/>
</dbReference>
<feature type="compositionally biased region" description="Basic and acidic residues" evidence="6">
    <location>
        <begin position="148"/>
        <end position="163"/>
    </location>
</feature>
<dbReference type="AlphaFoldDB" id="A0A074SE97"/>
<keyword evidence="9" id="KW-1185">Reference proteome</keyword>
<evidence type="ECO:0000256" key="3">
    <source>
        <dbReference type="ARBA" id="ARBA00022630"/>
    </source>
</evidence>
<evidence type="ECO:0000313" key="9">
    <source>
        <dbReference type="Proteomes" id="UP000027456"/>
    </source>
</evidence>
<proteinExistence type="inferred from homology"/>
<sequence>MSDPPPKPKLYLGFGVYVISIGSKGTSSQNRIIALDGSLSKDDTPGVISDGHKWIFYPVSASPEGLIAFRIASSDGKYILSHKKDDLEVQPSVSSFTTWNIEAGPEEEDLRVWTREEVKDEHGTITIEDYYVQADSNWNKLAVISTPKEADPHKANSQKEDTSRPLSGWKLTPNGLPKDKALSWSGAKARSGQSFQEKLFHLTPKEAAWEEYDIIIVGSGIGGGVLANDLYDTNFKLGNKAKRVLLLERGGLVFHTHCLNTARPAGLMNDRGQQNDTFFNNFRHDYTFDKDAMKDPKDWNGGPMYNLGGRSAAWGLFAPRVHEEVIRERFPTRVAEDLAGEFYDKAERLMLVSLPTTRRAHQHIMDRLDLECRKVKDTSDIYWQWGRIASEFHDDQNFDFAEGAYSAIDKILEIAMSRPKAKDAQGKEVLIEHTYFKTVLNADVRSLNFDIKEDRRICTGVNVRGPSESDETLKIGLREGGKVVLCAGSVNSPAILLRSKALENVKWAEDYNGLRLTDHDIVFFQRSFRFRDPAKRAEYGAMKLQTYVKVHNKMMLLNMSIDASSFLPRGHAPDENLPKFIMVFMHQQDLLPDNSISLDPDAQIPLINKEPRIDKMKRGTQADGHEQALRRLVVATMKALAGSANLEFVGFEKVKELNLSNENTLNNYIEENKKALELGYLQLGGVAHELGTLPMRGPFHKPGGSGEKDKYCLNKHLSLRSKICKGVSVCDLSLFPHSPAANPTLTLAALAIRLSRKLVPRLTEKKNTRSEKKNTGNETDDSSSETDESGTANTESETDKGLDNVIRVVNHSGSKVQVFLTNRTHKPETGVPTTTEAAKEECKEEEMVIIEAGDSKSWIRPEKVSQALFVFKLNREPESEKKDEKNNKGKKGNEFTDRPIILEVRPGPDELTTILPN</sequence>
<name>A0A074SE97_9AGAM</name>
<feature type="domain" description="Glucose-methanol-choline oxidoreductase C-terminal" evidence="7">
    <location>
        <begin position="626"/>
        <end position="751"/>
    </location>
</feature>
<dbReference type="InterPro" id="IPR051473">
    <property type="entry name" value="P2Ox-like"/>
</dbReference>
<dbReference type="STRING" id="1423351.A0A074SE97"/>
<feature type="region of interest" description="Disordered" evidence="6">
    <location>
        <begin position="763"/>
        <end position="803"/>
    </location>
</feature>
<dbReference type="Proteomes" id="UP000027456">
    <property type="component" value="Unassembled WGS sequence"/>
</dbReference>
<dbReference type="PANTHER" id="PTHR42784">
    <property type="entry name" value="PYRANOSE 2-OXIDASE"/>
    <property type="match status" value="1"/>
</dbReference>
<comment type="caution">
    <text evidence="8">The sequence shown here is derived from an EMBL/GenBank/DDBJ whole genome shotgun (WGS) entry which is preliminary data.</text>
</comment>
<comment type="similarity">
    <text evidence="2">Belongs to the GMC oxidoreductase family.</text>
</comment>
<accession>A0A074SE97</accession>
<organism evidence="8 9">
    <name type="scientific">Rhizoctonia solani 123E</name>
    <dbReference type="NCBI Taxonomy" id="1423351"/>
    <lineage>
        <taxon>Eukaryota</taxon>
        <taxon>Fungi</taxon>
        <taxon>Dikarya</taxon>
        <taxon>Basidiomycota</taxon>
        <taxon>Agaricomycotina</taxon>
        <taxon>Agaricomycetes</taxon>
        <taxon>Cantharellales</taxon>
        <taxon>Ceratobasidiaceae</taxon>
        <taxon>Rhizoctonia</taxon>
    </lineage>
</organism>
<evidence type="ECO:0000256" key="6">
    <source>
        <dbReference type="SAM" id="MobiDB-lite"/>
    </source>
</evidence>
<evidence type="ECO:0000256" key="4">
    <source>
        <dbReference type="ARBA" id="ARBA00022827"/>
    </source>
</evidence>
<keyword evidence="4" id="KW-0274">FAD</keyword>
<evidence type="ECO:0000313" key="8">
    <source>
        <dbReference type="EMBL" id="KEP48322.1"/>
    </source>
</evidence>
<feature type="region of interest" description="Disordered" evidence="6">
    <location>
        <begin position="874"/>
        <end position="900"/>
    </location>
</feature>
<evidence type="ECO:0000259" key="7">
    <source>
        <dbReference type="Pfam" id="PF05199"/>
    </source>
</evidence>
<feature type="compositionally biased region" description="Acidic residues" evidence="6">
    <location>
        <begin position="778"/>
        <end position="788"/>
    </location>
</feature>
<keyword evidence="3" id="KW-0285">Flavoprotein</keyword>
<dbReference type="InterPro" id="IPR036188">
    <property type="entry name" value="FAD/NAD-bd_sf"/>
</dbReference>
<evidence type="ECO:0000256" key="1">
    <source>
        <dbReference type="ARBA" id="ARBA00001974"/>
    </source>
</evidence>
<evidence type="ECO:0000256" key="2">
    <source>
        <dbReference type="ARBA" id="ARBA00010790"/>
    </source>
</evidence>